<dbReference type="Gene3D" id="3.40.30.10">
    <property type="entry name" value="Glutaredoxin"/>
    <property type="match status" value="1"/>
</dbReference>
<dbReference type="InterPro" id="IPR035671">
    <property type="entry name" value="DsbD_gamma"/>
</dbReference>
<feature type="transmembrane region" description="Helical" evidence="7">
    <location>
        <begin position="433"/>
        <end position="462"/>
    </location>
</feature>
<dbReference type="RefSeq" id="WP_010892265.1">
    <property type="nucleotide sequence ID" value="NC_005043.1"/>
</dbReference>
<evidence type="ECO:0000256" key="1">
    <source>
        <dbReference type="ARBA" id="ARBA00004141"/>
    </source>
</evidence>
<evidence type="ECO:0000256" key="4">
    <source>
        <dbReference type="ARBA" id="ARBA00022989"/>
    </source>
</evidence>
<sequence>MNKFKTYLQTALIAPFFSFPALSGSFSSIQAEEITQQVNHPGAELLSEGSYIPGLQTFRLGIKITASKGSHIYWKNPGEIGSPLKISWQLPKGFVVEEEHWPTPKVFEEEGTTFFGYEDSALIVADVRAPEGYTPGQEVELRAQVEWLACGDSCLPGNVDLKLTLPYEEKEPSLYPDTHAEFTKTLHAQPRVLENDHSVQVAQGKGNEIILNISKKINATKAWFVSEKADKLFAYAETSYSGGTGTAWRLKVKNLSGVQKNEKLHGILLLADHTGRPVESLTIHSEVLGQTGSAVAGLSQYITILIMAFLGGVLLNIMPCVLPLVTLKVYGLIKSAGEHRSSVIANGLWFTLGVVGCFWGLAGVAFILKVLGHNIGWGFQLQEPMFVATLIIVFFLFALSSLGLFEMGTMFANLGGKLQSSEMKSSNNKAVGAFFNGILATLVTTPCTGPFLGSVLGLVMSLSFLQQLLIFTAIGLGMASPYLVFSVFPKMLSVLPKPGGWMSTFKQLTGFMLLVTVTWLVWIFGSETSTTSVVVLLGGLWLAGLGAWILGRWGTPVSPKKQRVCASLLFFAFLGGAISVSGLASHYFAEPQQTVSVNEDSLWQPFSLEKLAQLRAQGRPVFVNFTAKWCLTCQMNKPVLYGDAVQKMFETHGIVTLEADWTRKDPGITEELARLGRASVPSYVYYPGDNSAPVVLPEKITQNLLEDVVSRFVR</sequence>
<evidence type="ECO:0000259" key="9">
    <source>
        <dbReference type="Pfam" id="PF02683"/>
    </source>
</evidence>
<keyword evidence="8" id="KW-0732">Signal</keyword>
<feature type="transmembrane region" description="Helical" evidence="7">
    <location>
        <begin position="508"/>
        <end position="525"/>
    </location>
</feature>
<feature type="transmembrane region" description="Helical" evidence="7">
    <location>
        <begin position="348"/>
        <end position="368"/>
    </location>
</feature>
<dbReference type="InterPro" id="IPR003834">
    <property type="entry name" value="Cyt_c_assmbl_TM_dom"/>
</dbReference>
<dbReference type="InterPro" id="IPR028250">
    <property type="entry name" value="DsbDN"/>
</dbReference>
<keyword evidence="3" id="KW-0201">Cytochrome c-type biogenesis</keyword>
<feature type="transmembrane region" description="Helical" evidence="7">
    <location>
        <begin position="301"/>
        <end position="327"/>
    </location>
</feature>
<gene>
    <name evidence="11" type="primary">dsbD</name>
    <name evidence="11" type="ordered locus">CpB0814</name>
</gene>
<feature type="chain" id="PRO_5045391714" evidence="8">
    <location>
        <begin position="24"/>
        <end position="714"/>
    </location>
</feature>
<protein>
    <submittedName>
        <fullName evidence="11">Thiol:disulfide interchange protein</fullName>
    </submittedName>
</protein>
<feature type="transmembrane region" description="Helical" evidence="7">
    <location>
        <begin position="388"/>
        <end position="412"/>
    </location>
</feature>
<dbReference type="Proteomes" id="UP000000424">
    <property type="component" value="Chromosome"/>
</dbReference>
<dbReference type="Pfam" id="PF02683">
    <property type="entry name" value="DsbD_TM"/>
    <property type="match status" value="1"/>
</dbReference>
<dbReference type="InterPro" id="IPR017937">
    <property type="entry name" value="Thioredoxin_CS"/>
</dbReference>
<dbReference type="Pfam" id="PF11412">
    <property type="entry name" value="DsbD_N"/>
    <property type="match status" value="1"/>
</dbReference>
<feature type="domain" description="Cytochrome C biogenesis protein transmembrane" evidence="9">
    <location>
        <begin position="304"/>
        <end position="521"/>
    </location>
</feature>
<dbReference type="EMBL" id="AE009440">
    <property type="protein sequence ID" value="AAP98743.1"/>
    <property type="molecule type" value="Genomic_DNA"/>
</dbReference>
<dbReference type="CDD" id="cd02953">
    <property type="entry name" value="DsbDgamma"/>
    <property type="match status" value="1"/>
</dbReference>
<feature type="transmembrane region" description="Helical" evidence="7">
    <location>
        <begin position="468"/>
        <end position="488"/>
    </location>
</feature>
<dbReference type="InterPro" id="IPR036249">
    <property type="entry name" value="Thioredoxin-like_sf"/>
</dbReference>
<feature type="signal peptide" evidence="8">
    <location>
        <begin position="1"/>
        <end position="23"/>
    </location>
</feature>
<feature type="transmembrane region" description="Helical" evidence="7">
    <location>
        <begin position="563"/>
        <end position="588"/>
    </location>
</feature>
<evidence type="ECO:0000256" key="5">
    <source>
        <dbReference type="ARBA" id="ARBA00023136"/>
    </source>
</evidence>
<evidence type="ECO:0000313" key="12">
    <source>
        <dbReference type="Proteomes" id="UP000000424"/>
    </source>
</evidence>
<proteinExistence type="predicted"/>
<dbReference type="PROSITE" id="PS00194">
    <property type="entry name" value="THIOREDOXIN_1"/>
    <property type="match status" value="1"/>
</dbReference>
<organism evidence="11 12">
    <name type="scientific">Chlamydia pneumoniae</name>
    <name type="common">Chlamydophila pneumoniae</name>
    <dbReference type="NCBI Taxonomy" id="83558"/>
    <lineage>
        <taxon>Bacteria</taxon>
        <taxon>Pseudomonadati</taxon>
        <taxon>Chlamydiota</taxon>
        <taxon>Chlamydiia</taxon>
        <taxon>Chlamydiales</taxon>
        <taxon>Chlamydiaceae</taxon>
        <taxon>Chlamydia/Chlamydophila group</taxon>
        <taxon>Chlamydia</taxon>
    </lineage>
</organism>
<keyword evidence="4 7" id="KW-1133">Transmembrane helix</keyword>
<name>A0ABN3YQA9_CHLPN</name>
<keyword evidence="12" id="KW-1185">Reference proteome</keyword>
<evidence type="ECO:0000256" key="7">
    <source>
        <dbReference type="SAM" id="Phobius"/>
    </source>
</evidence>
<reference evidence="11" key="1">
    <citation type="submission" date="2002-05" db="EMBL/GenBank/DDBJ databases">
        <title>The genome sequence of Chlamydia pneumoniae TW183 and comparison with other Chlamydia strains based on whole genome sequence analysis.</title>
        <authorList>
            <person name="Geng M.M."/>
            <person name="Schuhmacher A."/>
            <person name="Muehldorfer I."/>
            <person name="Bensch K.W."/>
            <person name="Schaefer K.P."/>
            <person name="Schneider S."/>
            <person name="Pohl T."/>
            <person name="Essig A."/>
            <person name="Marre R."/>
            <person name="Melchers K."/>
        </authorList>
    </citation>
    <scope>NUCLEOTIDE SEQUENCE [LARGE SCALE GENOMIC DNA]</scope>
    <source>
        <strain evidence="11">TW-183</strain>
    </source>
</reference>
<dbReference type="GeneID" id="45050841"/>
<keyword evidence="6" id="KW-0676">Redox-active center</keyword>
<feature type="transmembrane region" description="Helical" evidence="7">
    <location>
        <begin position="531"/>
        <end position="551"/>
    </location>
</feature>
<evidence type="ECO:0000256" key="2">
    <source>
        <dbReference type="ARBA" id="ARBA00022692"/>
    </source>
</evidence>
<evidence type="ECO:0000259" key="10">
    <source>
        <dbReference type="Pfam" id="PF11412"/>
    </source>
</evidence>
<dbReference type="PANTHER" id="PTHR32234">
    <property type="entry name" value="THIOL:DISULFIDE INTERCHANGE PROTEIN DSBD"/>
    <property type="match status" value="1"/>
</dbReference>
<feature type="domain" description="Thiol:disulfide interchange protein DsbD N-terminal" evidence="10">
    <location>
        <begin position="56"/>
        <end position="164"/>
    </location>
</feature>
<dbReference type="SUPFAM" id="SSF52833">
    <property type="entry name" value="Thioredoxin-like"/>
    <property type="match status" value="1"/>
</dbReference>
<dbReference type="Pfam" id="PF13899">
    <property type="entry name" value="Thioredoxin_7"/>
    <property type="match status" value="1"/>
</dbReference>
<keyword evidence="2 7" id="KW-0812">Transmembrane</keyword>
<evidence type="ECO:0000256" key="6">
    <source>
        <dbReference type="ARBA" id="ARBA00023284"/>
    </source>
</evidence>
<comment type="subcellular location">
    <subcellularLocation>
        <location evidence="1">Membrane</location>
        <topology evidence="1">Multi-pass membrane protein</topology>
    </subcellularLocation>
</comment>
<dbReference type="PANTHER" id="PTHR32234:SF3">
    <property type="entry name" value="SUPPRESSION OF COPPER SENSITIVITY PROTEIN"/>
    <property type="match status" value="1"/>
</dbReference>
<evidence type="ECO:0000313" key="11">
    <source>
        <dbReference type="EMBL" id="AAP98743.1"/>
    </source>
</evidence>
<evidence type="ECO:0000256" key="8">
    <source>
        <dbReference type="SAM" id="SignalP"/>
    </source>
</evidence>
<accession>A0ABN3YQA9</accession>
<evidence type="ECO:0000256" key="3">
    <source>
        <dbReference type="ARBA" id="ARBA00022748"/>
    </source>
</evidence>
<keyword evidence="5 7" id="KW-0472">Membrane</keyword>